<dbReference type="SUPFAM" id="SSF48452">
    <property type="entry name" value="TPR-like"/>
    <property type="match status" value="1"/>
</dbReference>
<protein>
    <submittedName>
        <fullName evidence="5">Tetratricopeptide repeat protein</fullName>
    </submittedName>
</protein>
<dbReference type="InterPro" id="IPR050498">
    <property type="entry name" value="Ycf3"/>
</dbReference>
<dbReference type="Pfam" id="PF13414">
    <property type="entry name" value="TPR_11"/>
    <property type="match status" value="1"/>
</dbReference>
<dbReference type="EMBL" id="JARRAG010000002">
    <property type="protein sequence ID" value="MDG3004850.1"/>
    <property type="molecule type" value="Genomic_DNA"/>
</dbReference>
<dbReference type="RefSeq" id="WP_277861201.1">
    <property type="nucleotide sequence ID" value="NZ_JARRAG010000002.1"/>
</dbReference>
<feature type="repeat" description="TPR" evidence="3">
    <location>
        <begin position="203"/>
        <end position="236"/>
    </location>
</feature>
<dbReference type="PANTHER" id="PTHR44858:SF1">
    <property type="entry name" value="UDP-N-ACETYLGLUCOSAMINE--PEPTIDE N-ACETYLGLUCOSAMINYLTRANSFERASE SPINDLY-RELATED"/>
    <property type="match status" value="1"/>
</dbReference>
<feature type="repeat" description="TPR" evidence="3">
    <location>
        <begin position="15"/>
        <end position="48"/>
    </location>
</feature>
<dbReference type="InterPro" id="IPR011990">
    <property type="entry name" value="TPR-like_helical_dom_sf"/>
</dbReference>
<name>A0ABT6FBC4_9BACT</name>
<evidence type="ECO:0000256" key="1">
    <source>
        <dbReference type="ARBA" id="ARBA00022737"/>
    </source>
</evidence>
<proteinExistence type="predicted"/>
<keyword evidence="2 3" id="KW-0802">TPR repeat</keyword>
<dbReference type="SMART" id="SM00028">
    <property type="entry name" value="TPR"/>
    <property type="match status" value="6"/>
</dbReference>
<evidence type="ECO:0000256" key="2">
    <source>
        <dbReference type="ARBA" id="ARBA00022803"/>
    </source>
</evidence>
<accession>A0ABT6FBC4</accession>
<evidence type="ECO:0000256" key="3">
    <source>
        <dbReference type="PROSITE-ProRule" id="PRU00339"/>
    </source>
</evidence>
<evidence type="ECO:0000313" key="6">
    <source>
        <dbReference type="Proteomes" id="UP001216907"/>
    </source>
</evidence>
<feature type="compositionally biased region" description="Basic and acidic residues" evidence="4">
    <location>
        <begin position="1"/>
        <end position="12"/>
    </location>
</feature>
<keyword evidence="1" id="KW-0677">Repeat</keyword>
<dbReference type="Proteomes" id="UP001216907">
    <property type="component" value="Unassembled WGS sequence"/>
</dbReference>
<keyword evidence="6" id="KW-1185">Reference proteome</keyword>
<comment type="caution">
    <text evidence="5">The sequence shown here is derived from an EMBL/GenBank/DDBJ whole genome shotgun (WGS) entry which is preliminary data.</text>
</comment>
<feature type="repeat" description="TPR" evidence="3">
    <location>
        <begin position="169"/>
        <end position="202"/>
    </location>
</feature>
<organism evidence="5 6">
    <name type="scientific">Paludisphaera mucosa</name>
    <dbReference type="NCBI Taxonomy" id="3030827"/>
    <lineage>
        <taxon>Bacteria</taxon>
        <taxon>Pseudomonadati</taxon>
        <taxon>Planctomycetota</taxon>
        <taxon>Planctomycetia</taxon>
        <taxon>Isosphaerales</taxon>
        <taxon>Isosphaeraceae</taxon>
        <taxon>Paludisphaera</taxon>
    </lineage>
</organism>
<dbReference type="Gene3D" id="1.25.40.10">
    <property type="entry name" value="Tetratricopeptide repeat domain"/>
    <property type="match status" value="4"/>
</dbReference>
<dbReference type="Pfam" id="PF13432">
    <property type="entry name" value="TPR_16"/>
    <property type="match status" value="1"/>
</dbReference>
<sequence>MTEADEAWRDDPTDAAGFIRRGDARSDEERYDEAAADYTEAIRLEPANAEAFFGRARARYGGLGDARARYDDSDLEKSAADYDEAIRINPALASPSFRRGLAEAFTRRCSRRYYDREYVDALAAVDEAVRWDPGYEHAYYWRGIVWSWFEEYERAVRDYDDAVRLAPRATNYEHRGRAWSALREYDRAIADFGEAMWLDPEGPSACRSRGDAWSAKREYERAVADYTEAIRRKPTDYFAYEGRGVARSALKLYDRAIADFDEVVRLNADSCTTSCRRGDAWRGAREYGLALAEYDRVIADYSVAKPPNGPWAWPYLSKAVVRLVQGRAEAVADARAAIEAEGWRGEHALRAALVGGFGARRAGMGDEGRRFLDEAAEHADASAWPFPIVRFLRREIDEPALLALAADRDERAEASCWLGYDHLFEGRGEEAREDFRRVVGHGSPLALETFLAEAELERLD</sequence>
<gene>
    <name evidence="5" type="ORF">PZE19_13775</name>
</gene>
<evidence type="ECO:0000256" key="4">
    <source>
        <dbReference type="SAM" id="MobiDB-lite"/>
    </source>
</evidence>
<dbReference type="SUPFAM" id="SSF48439">
    <property type="entry name" value="Protein prenylyltransferase"/>
    <property type="match status" value="1"/>
</dbReference>
<dbReference type="PROSITE" id="PS50005">
    <property type="entry name" value="TPR"/>
    <property type="match status" value="3"/>
</dbReference>
<dbReference type="PANTHER" id="PTHR44858">
    <property type="entry name" value="TETRATRICOPEPTIDE REPEAT PROTEIN 6"/>
    <property type="match status" value="1"/>
</dbReference>
<dbReference type="InterPro" id="IPR019734">
    <property type="entry name" value="TPR_rpt"/>
</dbReference>
<reference evidence="5 6" key="1">
    <citation type="submission" date="2023-03" db="EMBL/GenBank/DDBJ databases">
        <title>Paludisphaera mucosa sp. nov. a novel planctomycete from northern fen.</title>
        <authorList>
            <person name="Ivanova A."/>
        </authorList>
    </citation>
    <scope>NUCLEOTIDE SEQUENCE [LARGE SCALE GENOMIC DNA]</scope>
    <source>
        <strain evidence="5 6">Pla2</strain>
    </source>
</reference>
<feature type="region of interest" description="Disordered" evidence="4">
    <location>
        <begin position="1"/>
        <end position="24"/>
    </location>
</feature>
<evidence type="ECO:0000313" key="5">
    <source>
        <dbReference type="EMBL" id="MDG3004850.1"/>
    </source>
</evidence>